<reference evidence="1 2" key="1">
    <citation type="submission" date="2022-12" db="EMBL/GenBank/DDBJ databases">
        <title>Sphingomonas abieness sp. nov., an endophytic bacterium isolated from Abies koreana.</title>
        <authorList>
            <person name="Jiang L."/>
            <person name="Lee J."/>
        </authorList>
    </citation>
    <scope>NUCLEOTIDE SEQUENCE [LARGE SCALE GENOMIC DNA]</scope>
    <source>
        <strain evidence="2">PAMB 00755</strain>
    </source>
</reference>
<dbReference type="CDD" id="cd09024">
    <property type="entry name" value="Aldose_epim_lacX"/>
    <property type="match status" value="1"/>
</dbReference>
<accession>A0ABY7NRA6</accession>
<dbReference type="Pfam" id="PF01263">
    <property type="entry name" value="Aldose_epim"/>
    <property type="match status" value="1"/>
</dbReference>
<keyword evidence="2" id="KW-1185">Reference proteome</keyword>
<protein>
    <submittedName>
        <fullName evidence="1">Aldose 1-epimerase family protein</fullName>
    </submittedName>
</protein>
<dbReference type="Proteomes" id="UP001210865">
    <property type="component" value="Chromosome"/>
</dbReference>
<dbReference type="InterPro" id="IPR011013">
    <property type="entry name" value="Gal_mutarotase_sf_dom"/>
</dbReference>
<gene>
    <name evidence="1" type="ORF">PBT88_08245</name>
</gene>
<dbReference type="EMBL" id="CP115174">
    <property type="protein sequence ID" value="WBO24087.1"/>
    <property type="molecule type" value="Genomic_DNA"/>
</dbReference>
<dbReference type="RefSeq" id="WP_270078716.1">
    <property type="nucleotide sequence ID" value="NZ_CP115174.1"/>
</dbReference>
<evidence type="ECO:0000313" key="1">
    <source>
        <dbReference type="EMBL" id="WBO24087.1"/>
    </source>
</evidence>
<organism evidence="1 2">
    <name type="scientific">Sphingomonas abietis</name>
    <dbReference type="NCBI Taxonomy" id="3012344"/>
    <lineage>
        <taxon>Bacteria</taxon>
        <taxon>Pseudomonadati</taxon>
        <taxon>Pseudomonadota</taxon>
        <taxon>Alphaproteobacteria</taxon>
        <taxon>Sphingomonadales</taxon>
        <taxon>Sphingomonadaceae</taxon>
        <taxon>Sphingomonas</taxon>
    </lineage>
</organism>
<dbReference type="PANTHER" id="PTHR11122:SF13">
    <property type="entry name" value="GLUCOSE-6-PHOSPHATE 1-EPIMERASE"/>
    <property type="match status" value="1"/>
</dbReference>
<sequence>MTDPVTLASPGLAVTISPLGAELQAVTDERGRDWLWDGDERWWTGRAPVLFPTVGALANATARFGGRDYPMAQHGFARKRAFAVIEQVERSATFRLEADEDSKAHYPFAFRLDVTHQLDGTTLETVSQVTNMGDVPMPAGAGYHPALRWPLPGTGGASRFEHILRFDADEPEPIRGVIAGGLLGGEHPTPIREDTLALHDSLFENDALVLDRPNSRGLWYGVPGQPGVRVDFADMPYLGIWTKPGAGYLCIEPWHSHADDAGFSGEFAEKPGIVTLAPGESRDFAMALTFGVLL</sequence>
<dbReference type="PANTHER" id="PTHR11122">
    <property type="entry name" value="APOSPORY-ASSOCIATED PROTEIN C-RELATED"/>
    <property type="match status" value="1"/>
</dbReference>
<dbReference type="Gene3D" id="2.70.98.10">
    <property type="match status" value="1"/>
</dbReference>
<proteinExistence type="predicted"/>
<dbReference type="SUPFAM" id="SSF74650">
    <property type="entry name" value="Galactose mutarotase-like"/>
    <property type="match status" value="1"/>
</dbReference>
<dbReference type="InterPro" id="IPR014718">
    <property type="entry name" value="GH-type_carb-bd"/>
</dbReference>
<dbReference type="InterPro" id="IPR037481">
    <property type="entry name" value="LacX"/>
</dbReference>
<name>A0ABY7NRA6_9SPHN</name>
<evidence type="ECO:0000313" key="2">
    <source>
        <dbReference type="Proteomes" id="UP001210865"/>
    </source>
</evidence>
<dbReference type="InterPro" id="IPR008183">
    <property type="entry name" value="Aldose_1/G6P_1-epimerase"/>
</dbReference>